<dbReference type="PROSITE" id="PS00109">
    <property type="entry name" value="PROTEIN_KINASE_TYR"/>
    <property type="match status" value="1"/>
</dbReference>
<evidence type="ECO:0000256" key="3">
    <source>
        <dbReference type="ARBA" id="ARBA00022525"/>
    </source>
</evidence>
<sequence length="580" mass="66144">MSAITLNCLFEDDTPAEDNLFIVDLNANDSVYGLKKRIKQEVPNRLQDVDAGALVLWRISVPATNDAHLQALALNNNDRMRQLTMIRSLWPTQPDNANIHVIVRVPPTASLLTEQEFVDYVEQLPPTVMYTDEPRSSGSTILQRPRVPSKVSKWTGFREQAISHPFENTRKLYAKPRYKSQPVVTSESRLHSILDHTIFQQLNVLGHSRNPKEGFDGIYRSITQFDPDFGCYCFSNDDTPEVFLMPIEVKTKWALSEDTHLATSYGQGCYVNIIQQVYTYMMGNNCEYGILTTYEQTWFLCSPQNTRNLLISEAFSRNATDPTVLRGYAFIQHLAHTNYQHNQLLQKRQSRSSTITTMPPPLPSSRPKRQSDTQSTGGSAKKQSTYNLRSSQSRSGTTYTQQKHSDKDYPMEIEFEEMEDLNLCEYVGSGHSGVVHKGYFQEIEVAWKMCDVSKHPKTWAELLNEIAAYHTMQDIQGVYIPRLIAYGKVCGLLYVLGTTFIVGHHPVSPSREEKELAVAALKAVHKHGILHNDIRKQNILISWNDQKKQCFLVDFGFATRSTNIKAMKQELQLLWHVLST</sequence>
<dbReference type="SUPFAM" id="SSF56112">
    <property type="entry name" value="Protein kinase-like (PK-like)"/>
    <property type="match status" value="1"/>
</dbReference>
<dbReference type="InterPro" id="IPR000719">
    <property type="entry name" value="Prot_kinase_dom"/>
</dbReference>
<dbReference type="Gene3D" id="1.10.510.10">
    <property type="entry name" value="Transferase(Phosphotransferase) domain 1"/>
    <property type="match status" value="1"/>
</dbReference>
<feature type="compositionally biased region" description="Polar residues" evidence="4">
    <location>
        <begin position="342"/>
        <end position="357"/>
    </location>
</feature>
<dbReference type="InterPro" id="IPR045379">
    <property type="entry name" value="Crinkler_N"/>
</dbReference>
<dbReference type="OrthoDB" id="10020333at2759"/>
<feature type="region of interest" description="Disordered" evidence="4">
    <location>
        <begin position="342"/>
        <end position="408"/>
    </location>
</feature>
<feature type="domain" description="Protein kinase" evidence="5">
    <location>
        <begin position="421"/>
        <end position="580"/>
    </location>
</feature>
<dbReference type="InterPro" id="IPR011009">
    <property type="entry name" value="Kinase-like_dom_sf"/>
</dbReference>
<dbReference type="GO" id="GO:0004672">
    <property type="term" value="F:protein kinase activity"/>
    <property type="evidence" value="ECO:0007669"/>
    <property type="project" value="InterPro"/>
</dbReference>
<accession>A0A9N9G906</accession>
<dbReference type="AlphaFoldDB" id="A0A9N9G906"/>
<dbReference type="PROSITE" id="PS50011">
    <property type="entry name" value="PROTEIN_KINASE_DOM"/>
    <property type="match status" value="1"/>
</dbReference>
<dbReference type="Gene3D" id="3.30.200.20">
    <property type="entry name" value="Phosphorylase Kinase, domain 1"/>
    <property type="match status" value="1"/>
</dbReference>
<evidence type="ECO:0000256" key="2">
    <source>
        <dbReference type="ARBA" id="ARBA00004613"/>
    </source>
</evidence>
<dbReference type="InterPro" id="IPR052396">
    <property type="entry name" value="Meiotic_Drive_Suppr_Kinase"/>
</dbReference>
<dbReference type="Pfam" id="PF00069">
    <property type="entry name" value="Pkinase"/>
    <property type="match status" value="1"/>
</dbReference>
<organism evidence="6 7">
    <name type="scientific">Paraglomus occultum</name>
    <dbReference type="NCBI Taxonomy" id="144539"/>
    <lineage>
        <taxon>Eukaryota</taxon>
        <taxon>Fungi</taxon>
        <taxon>Fungi incertae sedis</taxon>
        <taxon>Mucoromycota</taxon>
        <taxon>Glomeromycotina</taxon>
        <taxon>Glomeromycetes</taxon>
        <taxon>Paraglomerales</taxon>
        <taxon>Paraglomeraceae</taxon>
        <taxon>Paraglomus</taxon>
    </lineage>
</organism>
<gene>
    <name evidence="6" type="ORF">POCULU_LOCUS6716</name>
</gene>
<protein>
    <submittedName>
        <fullName evidence="6">7585_t:CDS:1</fullName>
    </submittedName>
</protein>
<evidence type="ECO:0000259" key="5">
    <source>
        <dbReference type="PROSITE" id="PS50011"/>
    </source>
</evidence>
<keyword evidence="7" id="KW-1185">Reference proteome</keyword>
<dbReference type="InterPro" id="IPR008266">
    <property type="entry name" value="Tyr_kinase_AS"/>
</dbReference>
<feature type="compositionally biased region" description="Polar residues" evidence="4">
    <location>
        <begin position="372"/>
        <end position="402"/>
    </location>
</feature>
<keyword evidence="3" id="KW-0964">Secreted</keyword>
<dbReference type="PANTHER" id="PTHR37171:SF1">
    <property type="entry name" value="SERINE_THREONINE-PROTEIN KINASE YRZF-RELATED"/>
    <property type="match status" value="1"/>
</dbReference>
<reference evidence="6" key="1">
    <citation type="submission" date="2021-06" db="EMBL/GenBank/DDBJ databases">
        <authorList>
            <person name="Kallberg Y."/>
            <person name="Tangrot J."/>
            <person name="Rosling A."/>
        </authorList>
    </citation>
    <scope>NUCLEOTIDE SEQUENCE</scope>
    <source>
        <strain evidence="6">IA702</strain>
    </source>
</reference>
<evidence type="ECO:0000256" key="1">
    <source>
        <dbReference type="ARBA" id="ARBA00004340"/>
    </source>
</evidence>
<dbReference type="GO" id="GO:0005524">
    <property type="term" value="F:ATP binding"/>
    <property type="evidence" value="ECO:0007669"/>
    <property type="project" value="InterPro"/>
</dbReference>
<dbReference type="Proteomes" id="UP000789572">
    <property type="component" value="Unassembled WGS sequence"/>
</dbReference>
<dbReference type="PANTHER" id="PTHR37171">
    <property type="entry name" value="SERINE/THREONINE-PROTEIN KINASE YRZF-RELATED"/>
    <property type="match status" value="1"/>
</dbReference>
<dbReference type="EMBL" id="CAJVPJ010001307">
    <property type="protein sequence ID" value="CAG8585768.1"/>
    <property type="molecule type" value="Genomic_DNA"/>
</dbReference>
<name>A0A9N9G906_9GLOM</name>
<proteinExistence type="predicted"/>
<dbReference type="GO" id="GO:0043657">
    <property type="term" value="C:host cell"/>
    <property type="evidence" value="ECO:0007669"/>
    <property type="project" value="UniProtKB-SubCell"/>
</dbReference>
<comment type="subcellular location">
    <subcellularLocation>
        <location evidence="1">Host cell</location>
    </subcellularLocation>
    <subcellularLocation>
        <location evidence="2">Secreted</location>
    </subcellularLocation>
</comment>
<evidence type="ECO:0000256" key="4">
    <source>
        <dbReference type="SAM" id="MobiDB-lite"/>
    </source>
</evidence>
<dbReference type="GO" id="GO:0005576">
    <property type="term" value="C:extracellular region"/>
    <property type="evidence" value="ECO:0007669"/>
    <property type="project" value="UniProtKB-SubCell"/>
</dbReference>
<dbReference type="Pfam" id="PF20147">
    <property type="entry name" value="Crinkler"/>
    <property type="match status" value="1"/>
</dbReference>
<comment type="caution">
    <text evidence="6">The sequence shown here is derived from an EMBL/GenBank/DDBJ whole genome shotgun (WGS) entry which is preliminary data.</text>
</comment>
<evidence type="ECO:0000313" key="6">
    <source>
        <dbReference type="EMBL" id="CAG8585768.1"/>
    </source>
</evidence>
<evidence type="ECO:0000313" key="7">
    <source>
        <dbReference type="Proteomes" id="UP000789572"/>
    </source>
</evidence>